<comment type="caution">
    <text evidence="1">Lacks conserved residue(s) required for the propagation of feature annotation.</text>
</comment>
<keyword evidence="1 4" id="KW-0418">Kinase</keyword>
<dbReference type="PIRSF" id="PIRSF005303">
    <property type="entry name" value="Thiam_monoph_kin"/>
    <property type="match status" value="1"/>
</dbReference>
<feature type="binding site" evidence="1">
    <location>
        <position position="31"/>
    </location>
    <ligand>
        <name>Mg(2+)</name>
        <dbReference type="ChEBI" id="CHEBI:18420"/>
        <label>1</label>
    </ligand>
</feature>
<feature type="binding site" evidence="1">
    <location>
        <position position="240"/>
    </location>
    <ligand>
        <name>substrate</name>
    </ligand>
</feature>
<feature type="binding site" evidence="1">
    <location>
        <position position="20"/>
    </location>
    <ligand>
        <name>Mg(2+)</name>
        <dbReference type="ChEBI" id="CHEBI:18420"/>
        <label>4</label>
    </ligand>
</feature>
<evidence type="ECO:0000256" key="1">
    <source>
        <dbReference type="HAMAP-Rule" id="MF_02128"/>
    </source>
</evidence>
<evidence type="ECO:0000313" key="5">
    <source>
        <dbReference type="Proteomes" id="UP000198531"/>
    </source>
</evidence>
<dbReference type="GO" id="GO:0009228">
    <property type="term" value="P:thiamine biosynthetic process"/>
    <property type="evidence" value="ECO:0007669"/>
    <property type="project" value="UniProtKB-KW"/>
</dbReference>
<keyword evidence="1" id="KW-0067">ATP-binding</keyword>
<comment type="similarity">
    <text evidence="1">Belongs to the thiamine-monophosphate kinase family.</text>
</comment>
<dbReference type="EMBL" id="FOYT01000002">
    <property type="protein sequence ID" value="SFR63116.1"/>
    <property type="molecule type" value="Genomic_DNA"/>
</dbReference>
<dbReference type="OrthoDB" id="45909at2157"/>
<dbReference type="InterPro" id="IPR036921">
    <property type="entry name" value="PurM-like_N_sf"/>
</dbReference>
<feature type="binding site" evidence="1">
    <location>
        <position position="30"/>
    </location>
    <ligand>
        <name>Mg(2+)</name>
        <dbReference type="ChEBI" id="CHEBI:18420"/>
        <label>4</label>
    </ligand>
</feature>
<dbReference type="PANTHER" id="PTHR30270">
    <property type="entry name" value="THIAMINE-MONOPHOSPHATE KINASE"/>
    <property type="match status" value="1"/>
</dbReference>
<feature type="binding site" evidence="1">
    <location>
        <position position="188"/>
    </location>
    <ligand>
        <name>Mg(2+)</name>
        <dbReference type="ChEBI" id="CHEBI:18420"/>
        <label>3</label>
    </ligand>
</feature>
<feature type="binding site" evidence="1">
    <location>
        <position position="60"/>
    </location>
    <ligand>
        <name>Mg(2+)</name>
        <dbReference type="ChEBI" id="CHEBI:18420"/>
        <label>4</label>
    </ligand>
</feature>
<feature type="domain" description="PurM-like N-terminal" evidence="2">
    <location>
        <begin position="18"/>
        <end position="123"/>
    </location>
</feature>
<feature type="binding site" evidence="1">
    <location>
        <position position="32"/>
    </location>
    <ligand>
        <name>Mg(2+)</name>
        <dbReference type="ChEBI" id="CHEBI:18420"/>
        <label>2</label>
    </ligand>
</feature>
<feature type="binding site" evidence="1">
    <location>
        <position position="107"/>
    </location>
    <ligand>
        <name>Mg(2+)</name>
        <dbReference type="ChEBI" id="CHEBI:18420"/>
        <label>1</label>
    </ligand>
</feature>
<keyword evidence="1" id="KW-0547">Nucleotide-binding</keyword>
<dbReference type="InterPro" id="IPR016188">
    <property type="entry name" value="PurM-like_N"/>
</dbReference>
<dbReference type="CDD" id="cd02194">
    <property type="entry name" value="ThiL"/>
    <property type="match status" value="1"/>
</dbReference>
<dbReference type="GO" id="GO:0009030">
    <property type="term" value="F:thiamine-phosphate kinase activity"/>
    <property type="evidence" value="ECO:0007669"/>
    <property type="project" value="UniProtKB-UniRule"/>
</dbReference>
<dbReference type="EC" id="2.7.4.16" evidence="1"/>
<dbReference type="GO" id="GO:0000287">
    <property type="term" value="F:magnesium ion binding"/>
    <property type="evidence" value="ECO:0007669"/>
    <property type="project" value="UniProtKB-UniRule"/>
</dbReference>
<dbReference type="UniPathway" id="UPA00060">
    <property type="reaction ID" value="UER00142"/>
</dbReference>
<dbReference type="Pfam" id="PF00586">
    <property type="entry name" value="AIRS"/>
    <property type="match status" value="1"/>
</dbReference>
<name>A0A1I6I8T0_9EURY</name>
<reference evidence="5" key="1">
    <citation type="submission" date="2016-10" db="EMBL/GenBank/DDBJ databases">
        <authorList>
            <person name="Varghese N."/>
            <person name="Submissions S."/>
        </authorList>
    </citation>
    <scope>NUCLEOTIDE SEQUENCE [LARGE SCALE GENOMIC DNA]</scope>
    <source>
        <strain evidence="5">CGMCC 1.7736</strain>
    </source>
</reference>
<feature type="binding site" evidence="1">
    <location>
        <position position="60"/>
    </location>
    <ligand>
        <name>Mg(2+)</name>
        <dbReference type="ChEBI" id="CHEBI:18420"/>
        <label>2</label>
    </ligand>
</feature>
<feature type="binding site" evidence="1">
    <location>
        <position position="20"/>
    </location>
    <ligand>
        <name>Mg(2+)</name>
        <dbReference type="ChEBI" id="CHEBI:18420"/>
        <label>3</label>
    </ligand>
</feature>
<feature type="binding site" evidence="1">
    <location>
        <position position="60"/>
    </location>
    <ligand>
        <name>Mg(2+)</name>
        <dbReference type="ChEBI" id="CHEBI:18420"/>
        <label>3</label>
    </ligand>
</feature>
<protein>
    <recommendedName>
        <fullName evidence="1">Thiamine-monophosphate kinase</fullName>
        <shortName evidence="1">TMP kinase</shortName>
        <shortName evidence="1">Thiamine-phosphate kinase</shortName>
        <ecNumber evidence="1">2.7.4.16</ecNumber>
    </recommendedName>
</protein>
<gene>
    <name evidence="1" type="primary">thiL</name>
    <name evidence="4" type="ORF">SAMN04487947_3066</name>
</gene>
<feature type="binding site" evidence="1">
    <location>
        <position position="287"/>
    </location>
    <ligand>
        <name>substrate</name>
    </ligand>
</feature>
<dbReference type="Gene3D" id="3.90.650.10">
    <property type="entry name" value="PurM-like C-terminal domain"/>
    <property type="match status" value="1"/>
</dbReference>
<proteinExistence type="inferred from homology"/>
<feature type="binding site" evidence="1">
    <location>
        <position position="130"/>
    </location>
    <ligand>
        <name>ATP</name>
        <dbReference type="ChEBI" id="CHEBI:30616"/>
    </ligand>
</feature>
<evidence type="ECO:0000259" key="2">
    <source>
        <dbReference type="Pfam" id="PF00586"/>
    </source>
</evidence>
<keyword evidence="1" id="KW-0784">Thiamine biosynthesis</keyword>
<feature type="binding site" evidence="1">
    <location>
        <position position="32"/>
    </location>
    <ligand>
        <name>Mg(2+)</name>
        <dbReference type="ChEBI" id="CHEBI:18420"/>
        <label>1</label>
    </ligand>
</feature>
<keyword evidence="5" id="KW-1185">Reference proteome</keyword>
<dbReference type="Pfam" id="PF02769">
    <property type="entry name" value="AIRS_C"/>
    <property type="match status" value="1"/>
</dbReference>
<feature type="binding site" evidence="1">
    <location>
        <begin position="106"/>
        <end position="107"/>
    </location>
    <ligand>
        <name>ATP</name>
        <dbReference type="ChEBI" id="CHEBI:30616"/>
    </ligand>
</feature>
<evidence type="ECO:0000313" key="4">
    <source>
        <dbReference type="EMBL" id="SFR63116.1"/>
    </source>
</evidence>
<keyword evidence="1" id="KW-0460">Magnesium</keyword>
<organism evidence="4 5">
    <name type="scientific">Halogeometricum rufum</name>
    <dbReference type="NCBI Taxonomy" id="553469"/>
    <lineage>
        <taxon>Archaea</taxon>
        <taxon>Methanobacteriati</taxon>
        <taxon>Methanobacteriota</taxon>
        <taxon>Stenosarchaea group</taxon>
        <taxon>Halobacteria</taxon>
        <taxon>Halobacteriales</taxon>
        <taxon>Haloferacaceae</taxon>
        <taxon>Halogeometricum</taxon>
    </lineage>
</organism>
<dbReference type="GO" id="GO:0009229">
    <property type="term" value="P:thiamine diphosphate biosynthetic process"/>
    <property type="evidence" value="ECO:0007669"/>
    <property type="project" value="UniProtKB-UniRule"/>
</dbReference>
<comment type="pathway">
    <text evidence="1">Cofactor biosynthesis; thiamine diphosphate biosynthesis; thiamine diphosphate from thiamine phosphate: step 1/1.</text>
</comment>
<feature type="binding site" evidence="1">
    <location>
        <position position="190"/>
    </location>
    <ligand>
        <name>ATP</name>
        <dbReference type="ChEBI" id="CHEBI:30616"/>
    </ligand>
</feature>
<accession>A0A1I6I8T0</accession>
<feature type="binding site" evidence="1">
    <location>
        <position position="39"/>
    </location>
    <ligand>
        <name>substrate</name>
    </ligand>
</feature>
<dbReference type="NCBIfam" id="TIGR01379">
    <property type="entry name" value="thiL"/>
    <property type="match status" value="1"/>
</dbReference>
<feature type="binding site" evidence="1">
    <location>
        <position position="191"/>
    </location>
    <ligand>
        <name>Mg(2+)</name>
        <dbReference type="ChEBI" id="CHEBI:18420"/>
        <label>5</label>
    </ligand>
</feature>
<dbReference type="InterPro" id="IPR006283">
    <property type="entry name" value="ThiL-like"/>
</dbReference>
<comment type="function">
    <text evidence="1">Catalyzes the ATP-dependent phosphorylation of thiamine-monophosphate (TMP) to form thiamine-pyrophosphate (TPP), the active form of vitamin B1.</text>
</comment>
<dbReference type="HAMAP" id="MF_02128">
    <property type="entry name" value="TMP_kinase"/>
    <property type="match status" value="1"/>
</dbReference>
<dbReference type="InterPro" id="IPR010918">
    <property type="entry name" value="PurM-like_C_dom"/>
</dbReference>
<dbReference type="SUPFAM" id="SSF55326">
    <property type="entry name" value="PurM N-terminal domain-like"/>
    <property type="match status" value="1"/>
</dbReference>
<dbReference type="RefSeq" id="WP_089809062.1">
    <property type="nucleotide sequence ID" value="NZ_FOYT01000002.1"/>
</dbReference>
<keyword evidence="1" id="KW-0479">Metal-binding</keyword>
<sequence>MDERSALRLLAADLPAAGDDAAVVNGLVVTTDMLHETTDFPTGTTRYTAGWRAVAASLSDVAAMGADATAAVAAYGAPTLDETELRDFVRGAREACEAAGADYVGGDLDTHGEFTVATTALGETDAPILRSGATPGDVVCVTGALGRSAAALRAFDAGDHDRANDLFRFTPRVAAGVALRPHATAAMDSSDGLARSLHQLADASDCGFEVEWDAVPVHDAVTDYARDPDDERAMIAYFGEDFELVFTLPAGAVSAVRDALSVPLTVVGDVTREGVLADDVPLPDEGYTHADD</sequence>
<dbReference type="Gene3D" id="3.30.1330.10">
    <property type="entry name" value="PurM-like, N-terminal domain"/>
    <property type="match status" value="1"/>
</dbReference>
<dbReference type="PANTHER" id="PTHR30270:SF3">
    <property type="entry name" value="THIAMINE-MONOPHOSPHATE KINASE"/>
    <property type="match status" value="1"/>
</dbReference>
<dbReference type="GO" id="GO:0005524">
    <property type="term" value="F:ATP binding"/>
    <property type="evidence" value="ECO:0007669"/>
    <property type="project" value="UniProtKB-UniRule"/>
</dbReference>
<dbReference type="Proteomes" id="UP000198531">
    <property type="component" value="Unassembled WGS sequence"/>
</dbReference>
<evidence type="ECO:0000259" key="3">
    <source>
        <dbReference type="Pfam" id="PF02769"/>
    </source>
</evidence>
<dbReference type="SUPFAM" id="SSF56042">
    <property type="entry name" value="PurM C-terminal domain-like"/>
    <property type="match status" value="1"/>
</dbReference>
<comment type="miscellaneous">
    <text evidence="1">Reaction mechanism of ThiL seems to utilize a direct, inline transfer of the gamma-phosphate of ATP to TMP rather than a phosphorylated enzyme intermediate.</text>
</comment>
<keyword evidence="1" id="KW-0808">Transferase</keyword>
<dbReference type="InterPro" id="IPR036676">
    <property type="entry name" value="PurM-like_C_sf"/>
</dbReference>
<feature type="domain" description="PurM-like C-terminal" evidence="3">
    <location>
        <begin position="135"/>
        <end position="274"/>
    </location>
</feature>
<dbReference type="STRING" id="553469.SAMN04487947_3066"/>
<dbReference type="AlphaFoldDB" id="A0A1I6I8T0"/>
<comment type="catalytic activity">
    <reaction evidence="1">
        <text>thiamine phosphate + ATP = thiamine diphosphate + ADP</text>
        <dbReference type="Rhea" id="RHEA:15913"/>
        <dbReference type="ChEBI" id="CHEBI:30616"/>
        <dbReference type="ChEBI" id="CHEBI:37575"/>
        <dbReference type="ChEBI" id="CHEBI:58937"/>
        <dbReference type="ChEBI" id="CHEBI:456216"/>
        <dbReference type="EC" id="2.7.4.16"/>
    </reaction>
</comment>